<gene>
    <name evidence="9" type="ORF">F9U35_03675</name>
</gene>
<dbReference type="NCBIfam" id="TIGR00229">
    <property type="entry name" value="sensory_box"/>
    <property type="match status" value="1"/>
</dbReference>
<dbReference type="InterPro" id="IPR005467">
    <property type="entry name" value="His_kinase_dom"/>
</dbReference>
<comment type="caution">
    <text evidence="9">The sequence shown here is derived from an EMBL/GenBank/DDBJ whole genome shotgun (WGS) entry which is preliminary data.</text>
</comment>
<dbReference type="Gene3D" id="1.10.287.130">
    <property type="match status" value="1"/>
</dbReference>
<sequence length="403" mass="46856">MKDFFKDQFFKALEKNTIFSRADVQGNLIFVSDKLCQISGYSKKELIGKKHSIFKHPDVEECYIEELLKKLSYKKPYQVIFKNIDKLGKTFYLETLLIPILDKNNELIEIVAFSHDVSNSFKLNEELALNHAKLRELSINLENTVKNHQQEFIQLGKKFEKKMQIALEKNEKDIKIVYEEILKSSLEQMISDIAHQWRQPLNELGIAMFQMKQNLKDEKGFAEIYSQSKDMIKNMSETIDVFRTLFNKGVEQCVFIKETLNKALEIAFEAIEKNHVNINIVSKSDYEVLAYENGLIRVFLNLILNSIEAFKNKKRKIITITFSKFGKNYLKITIKDNAGGIDKENLDKIFQPYFTTKHPSQGIGVGLYISRQIIESFQGKIKVKNGKDGACFEVFLKLKERVE</sequence>
<feature type="domain" description="PAC" evidence="8">
    <location>
        <begin position="75"/>
        <end position="129"/>
    </location>
</feature>
<dbReference type="RefSeq" id="WP_265604458.1">
    <property type="nucleotide sequence ID" value="NZ_JAMGCE010000005.1"/>
</dbReference>
<dbReference type="Pfam" id="PF02518">
    <property type="entry name" value="HATPase_c"/>
    <property type="match status" value="1"/>
</dbReference>
<dbReference type="PRINTS" id="PR00344">
    <property type="entry name" value="BCTRLSENSOR"/>
</dbReference>
<evidence type="ECO:0000256" key="1">
    <source>
        <dbReference type="ARBA" id="ARBA00000085"/>
    </source>
</evidence>
<dbReference type="SMART" id="SM00387">
    <property type="entry name" value="HATPase_c"/>
    <property type="match status" value="1"/>
</dbReference>
<dbReference type="Gene3D" id="3.30.450.20">
    <property type="entry name" value="PAS domain"/>
    <property type="match status" value="1"/>
</dbReference>
<proteinExistence type="predicted"/>
<evidence type="ECO:0000259" key="7">
    <source>
        <dbReference type="PROSITE" id="PS50112"/>
    </source>
</evidence>
<evidence type="ECO:0000256" key="4">
    <source>
        <dbReference type="ARBA" id="ARBA00022679"/>
    </source>
</evidence>
<dbReference type="SUPFAM" id="SSF55874">
    <property type="entry name" value="ATPase domain of HSP90 chaperone/DNA topoisomerase II/histidine kinase"/>
    <property type="match status" value="1"/>
</dbReference>
<feature type="domain" description="Histidine kinase" evidence="6">
    <location>
        <begin position="192"/>
        <end position="400"/>
    </location>
</feature>
<dbReference type="CDD" id="cd00130">
    <property type="entry name" value="PAS"/>
    <property type="match status" value="1"/>
</dbReference>
<reference evidence="9" key="1">
    <citation type="submission" date="2019-10" db="EMBL/GenBank/DDBJ databases">
        <authorList>
            <person name="Ashton P.M."/>
            <person name="Dallman T."/>
            <person name="Nair S."/>
            <person name="De Pinna E."/>
            <person name="Peters T."/>
            <person name="Grant K."/>
        </authorList>
    </citation>
    <scope>NUCLEOTIDE SEQUENCE</scope>
    <source>
        <strain evidence="9">810237</strain>
    </source>
</reference>
<dbReference type="PANTHER" id="PTHR43304:SF1">
    <property type="entry name" value="PAC DOMAIN-CONTAINING PROTEIN"/>
    <property type="match status" value="1"/>
</dbReference>
<name>A0A5Y9AVK7_CAMJU</name>
<evidence type="ECO:0000259" key="6">
    <source>
        <dbReference type="PROSITE" id="PS50109"/>
    </source>
</evidence>
<evidence type="ECO:0000256" key="5">
    <source>
        <dbReference type="ARBA" id="ARBA00022777"/>
    </source>
</evidence>
<dbReference type="EMBL" id="AALKFF010000005">
    <property type="protein sequence ID" value="EDA4792068.1"/>
    <property type="molecule type" value="Genomic_DNA"/>
</dbReference>
<dbReference type="EC" id="2.7.13.3" evidence="2"/>
<evidence type="ECO:0000259" key="8">
    <source>
        <dbReference type="PROSITE" id="PS50113"/>
    </source>
</evidence>
<dbReference type="Gene3D" id="3.30.565.10">
    <property type="entry name" value="Histidine kinase-like ATPase, C-terminal domain"/>
    <property type="match status" value="1"/>
</dbReference>
<keyword evidence="4" id="KW-0808">Transferase</keyword>
<evidence type="ECO:0000256" key="2">
    <source>
        <dbReference type="ARBA" id="ARBA00012438"/>
    </source>
</evidence>
<protein>
    <recommendedName>
        <fullName evidence="2">histidine kinase</fullName>
        <ecNumber evidence="2">2.7.13.3</ecNumber>
    </recommendedName>
</protein>
<dbReference type="InterPro" id="IPR003594">
    <property type="entry name" value="HATPase_dom"/>
</dbReference>
<dbReference type="AlphaFoldDB" id="A0A5Y9AVK7"/>
<accession>A0A5Y9AVK7</accession>
<evidence type="ECO:0000313" key="9">
    <source>
        <dbReference type="EMBL" id="EDA4792068.1"/>
    </source>
</evidence>
<dbReference type="InterPro" id="IPR000014">
    <property type="entry name" value="PAS"/>
</dbReference>
<organism evidence="9">
    <name type="scientific">Campylobacter jejuni</name>
    <dbReference type="NCBI Taxonomy" id="197"/>
    <lineage>
        <taxon>Bacteria</taxon>
        <taxon>Pseudomonadati</taxon>
        <taxon>Campylobacterota</taxon>
        <taxon>Epsilonproteobacteria</taxon>
        <taxon>Campylobacterales</taxon>
        <taxon>Campylobacteraceae</taxon>
        <taxon>Campylobacter</taxon>
    </lineage>
</organism>
<dbReference type="Pfam" id="PF13426">
    <property type="entry name" value="PAS_9"/>
    <property type="match status" value="1"/>
</dbReference>
<dbReference type="PROSITE" id="PS50112">
    <property type="entry name" value="PAS"/>
    <property type="match status" value="1"/>
</dbReference>
<evidence type="ECO:0000256" key="3">
    <source>
        <dbReference type="ARBA" id="ARBA00022553"/>
    </source>
</evidence>
<keyword evidence="5 9" id="KW-0418">Kinase</keyword>
<feature type="domain" description="PAS" evidence="7">
    <location>
        <begin position="23"/>
        <end position="74"/>
    </location>
</feature>
<dbReference type="InterPro" id="IPR000700">
    <property type="entry name" value="PAS-assoc_C"/>
</dbReference>
<keyword evidence="3" id="KW-0597">Phosphoprotein</keyword>
<dbReference type="PANTHER" id="PTHR43304">
    <property type="entry name" value="PHYTOCHROME-LIKE PROTEIN CPH1"/>
    <property type="match status" value="1"/>
</dbReference>
<comment type="catalytic activity">
    <reaction evidence="1">
        <text>ATP + protein L-histidine = ADP + protein N-phospho-L-histidine.</text>
        <dbReference type="EC" id="2.7.13.3"/>
    </reaction>
</comment>
<dbReference type="PROSITE" id="PS50109">
    <property type="entry name" value="HIS_KIN"/>
    <property type="match status" value="1"/>
</dbReference>
<dbReference type="InterPro" id="IPR036890">
    <property type="entry name" value="HATPase_C_sf"/>
</dbReference>
<dbReference type="PROSITE" id="PS50113">
    <property type="entry name" value="PAC"/>
    <property type="match status" value="1"/>
</dbReference>
<dbReference type="GO" id="GO:0004673">
    <property type="term" value="F:protein histidine kinase activity"/>
    <property type="evidence" value="ECO:0007669"/>
    <property type="project" value="UniProtKB-EC"/>
</dbReference>
<dbReference type="SUPFAM" id="SSF55785">
    <property type="entry name" value="PYP-like sensor domain (PAS domain)"/>
    <property type="match status" value="1"/>
</dbReference>
<dbReference type="InterPro" id="IPR004358">
    <property type="entry name" value="Sig_transdc_His_kin-like_C"/>
</dbReference>
<dbReference type="InterPro" id="IPR035965">
    <property type="entry name" value="PAS-like_dom_sf"/>
</dbReference>
<dbReference type="InterPro" id="IPR052162">
    <property type="entry name" value="Sensor_kinase/Photoreceptor"/>
</dbReference>